<dbReference type="PANTHER" id="PTHR30270:SF0">
    <property type="entry name" value="THIAMINE-MONOPHOSPHATE KINASE"/>
    <property type="match status" value="1"/>
</dbReference>
<sequence>MGEFDIIERYFNASQRPARRDVVLAIGDDCAVTSLKPNQQLAITTDTLVCGTHFLPTISPADLAYKSVAVNLSDLASMGAEPAWISLALTLPEIDHDWLAEFSEHFFDILDHYNVDLIGGDTTKGHLSLTLTAQGIVPQDKGLFRHNAKIGDWIYVSGTLGDSAAGLQLLLNQKTDNVSWNKDESYLIQRHLRPTPRVLLGLTIASIANAAIDISDGLLSDLGHILKRSNCGAVLNLDDLPLSEPLLNCYSKEDAEQFALSGGEDYELCFTVHNDNKHKLEKALANIGVSYTCIGQIRSAKESLTLVRNNEVVTLPAQRGFDHFKK</sequence>
<feature type="binding site" evidence="2">
    <location>
        <position position="74"/>
    </location>
    <ligand>
        <name>Mg(2+)</name>
        <dbReference type="ChEBI" id="CHEBI:18420"/>
        <label>2</label>
    </ligand>
</feature>
<organism evidence="5 6">
    <name type="scientific">Mannheimia bovis</name>
    <dbReference type="NCBI Taxonomy" id="2770636"/>
    <lineage>
        <taxon>Bacteria</taxon>
        <taxon>Pseudomonadati</taxon>
        <taxon>Pseudomonadota</taxon>
        <taxon>Gammaproteobacteria</taxon>
        <taxon>Pasteurellales</taxon>
        <taxon>Pasteurellaceae</taxon>
        <taxon>Mannheimia</taxon>
    </lineage>
</organism>
<feature type="binding site" evidence="2">
    <location>
        <position position="46"/>
    </location>
    <ligand>
        <name>Mg(2+)</name>
        <dbReference type="ChEBI" id="CHEBI:18420"/>
        <label>1</label>
    </ligand>
</feature>
<dbReference type="SUPFAM" id="SSF56042">
    <property type="entry name" value="PurM C-terminal domain-like"/>
    <property type="match status" value="1"/>
</dbReference>
<dbReference type="EC" id="2.7.4.16" evidence="2"/>
<proteinExistence type="inferred from homology"/>
<dbReference type="Gene3D" id="3.90.650.10">
    <property type="entry name" value="PurM-like C-terminal domain"/>
    <property type="match status" value="1"/>
</dbReference>
<feature type="binding site" evidence="2">
    <location>
        <begin position="120"/>
        <end position="121"/>
    </location>
    <ligand>
        <name>ATP</name>
        <dbReference type="ChEBI" id="CHEBI:30616"/>
    </ligand>
</feature>
<feature type="domain" description="PurM-like N-terminal" evidence="3">
    <location>
        <begin position="27"/>
        <end position="137"/>
    </location>
</feature>
<feature type="binding site" evidence="2">
    <location>
        <position position="74"/>
    </location>
    <ligand>
        <name>Mg(2+)</name>
        <dbReference type="ChEBI" id="CHEBI:18420"/>
        <label>4</label>
    </ligand>
</feature>
<keyword evidence="2" id="KW-0479">Metal-binding</keyword>
<comment type="pathway">
    <text evidence="2">Cofactor biosynthesis; thiamine diphosphate biosynthesis; thiamine diphosphate from thiamine phosphate: step 1/1.</text>
</comment>
<dbReference type="GO" id="GO:0005524">
    <property type="term" value="F:ATP binding"/>
    <property type="evidence" value="ECO:0007669"/>
    <property type="project" value="UniProtKB-UniRule"/>
</dbReference>
<dbReference type="SUPFAM" id="SSF55326">
    <property type="entry name" value="PurM N-terminal domain-like"/>
    <property type="match status" value="1"/>
</dbReference>
<comment type="function">
    <text evidence="2">Catalyzes the ATP-dependent phosphorylation of thiamine-monophosphate (TMP) to form thiamine-pyrophosphate (TPP), the active form of vitamin B1.</text>
</comment>
<dbReference type="InterPro" id="IPR036676">
    <property type="entry name" value="PurM-like_C_sf"/>
</dbReference>
<evidence type="ECO:0000259" key="3">
    <source>
        <dbReference type="Pfam" id="PF00586"/>
    </source>
</evidence>
<dbReference type="UniPathway" id="UPA00060">
    <property type="reaction ID" value="UER00142"/>
</dbReference>
<dbReference type="GO" id="GO:0009229">
    <property type="term" value="P:thiamine diphosphate biosynthetic process"/>
    <property type="evidence" value="ECO:0007669"/>
    <property type="project" value="UniProtKB-UniRule"/>
</dbReference>
<keyword evidence="2" id="KW-0460">Magnesium</keyword>
<evidence type="ECO:0000313" key="5">
    <source>
        <dbReference type="EMBL" id="QNS15069.1"/>
    </source>
</evidence>
<feature type="binding site" evidence="2">
    <location>
        <position position="121"/>
    </location>
    <ligand>
        <name>Mg(2+)</name>
        <dbReference type="ChEBI" id="CHEBI:18420"/>
        <label>1</label>
    </ligand>
</feature>
<name>A0A7H1C264_9PAST</name>
<dbReference type="Pfam" id="PF02769">
    <property type="entry name" value="AIRS_C"/>
    <property type="match status" value="1"/>
</dbReference>
<dbReference type="CDD" id="cd02194">
    <property type="entry name" value="ThiL"/>
    <property type="match status" value="1"/>
</dbReference>
<feature type="domain" description="PurM-like C-terminal" evidence="4">
    <location>
        <begin position="149"/>
        <end position="300"/>
    </location>
</feature>
<feature type="binding site" evidence="2">
    <location>
        <position position="46"/>
    </location>
    <ligand>
        <name>Mg(2+)</name>
        <dbReference type="ChEBI" id="CHEBI:18420"/>
        <label>2</label>
    </ligand>
</feature>
<dbReference type="NCBIfam" id="NF004350">
    <property type="entry name" value="PRK05731.1-1"/>
    <property type="match status" value="1"/>
</dbReference>
<feature type="binding site" evidence="2">
    <location>
        <position position="264"/>
    </location>
    <ligand>
        <name>substrate</name>
    </ligand>
</feature>
<dbReference type="PIRSF" id="PIRSF005303">
    <property type="entry name" value="Thiam_monoph_kin"/>
    <property type="match status" value="1"/>
</dbReference>
<dbReference type="NCBIfam" id="TIGR01379">
    <property type="entry name" value="thiL"/>
    <property type="match status" value="1"/>
</dbReference>
<feature type="binding site" evidence="2">
    <location>
        <position position="145"/>
    </location>
    <ligand>
        <name>ATP</name>
        <dbReference type="ChEBI" id="CHEBI:30616"/>
    </ligand>
</feature>
<dbReference type="InterPro" id="IPR006283">
    <property type="entry name" value="ThiL-like"/>
</dbReference>
<dbReference type="HAMAP" id="MF_02128">
    <property type="entry name" value="TMP_kinase"/>
    <property type="match status" value="1"/>
</dbReference>
<feature type="binding site" evidence="2">
    <location>
        <position position="74"/>
    </location>
    <ligand>
        <name>Mg(2+)</name>
        <dbReference type="ChEBI" id="CHEBI:18420"/>
        <label>3</label>
    </ligand>
</feature>
<dbReference type="GO" id="GO:0000287">
    <property type="term" value="F:magnesium ion binding"/>
    <property type="evidence" value="ECO:0007669"/>
    <property type="project" value="UniProtKB-UniRule"/>
</dbReference>
<keyword evidence="2 5" id="KW-0418">Kinase</keyword>
<dbReference type="KEGG" id="mbos:ICJ55_10030"/>
<dbReference type="RefSeq" id="WP_188156673.1">
    <property type="nucleotide sequence ID" value="NZ_CP061280.1"/>
</dbReference>
<keyword evidence="6" id="KW-1185">Reference proteome</keyword>
<feature type="binding site" evidence="2">
    <location>
        <position position="44"/>
    </location>
    <ligand>
        <name>Mg(2+)</name>
        <dbReference type="ChEBI" id="CHEBI:18420"/>
        <label>4</label>
    </ligand>
</feature>
<dbReference type="PANTHER" id="PTHR30270">
    <property type="entry name" value="THIAMINE-MONOPHOSPHATE KINASE"/>
    <property type="match status" value="1"/>
</dbReference>
<feature type="binding site" evidence="2">
    <location>
        <position position="216"/>
    </location>
    <ligand>
        <name>Mg(2+)</name>
        <dbReference type="ChEBI" id="CHEBI:18420"/>
        <label>5</label>
    </ligand>
</feature>
<evidence type="ECO:0000313" key="6">
    <source>
        <dbReference type="Proteomes" id="UP000576260"/>
    </source>
</evidence>
<keyword evidence="1 2" id="KW-0784">Thiamine biosynthesis</keyword>
<keyword evidence="2 5" id="KW-0808">Transferase</keyword>
<feature type="binding site" evidence="2">
    <location>
        <position position="29"/>
    </location>
    <ligand>
        <name>Mg(2+)</name>
        <dbReference type="ChEBI" id="CHEBI:18420"/>
        <label>4</label>
    </ligand>
</feature>
<dbReference type="GO" id="GO:0009228">
    <property type="term" value="P:thiamine biosynthetic process"/>
    <property type="evidence" value="ECO:0007669"/>
    <property type="project" value="UniProtKB-KW"/>
</dbReference>
<comment type="catalytic activity">
    <reaction evidence="2">
        <text>thiamine phosphate + ATP = thiamine diphosphate + ADP</text>
        <dbReference type="Rhea" id="RHEA:15913"/>
        <dbReference type="ChEBI" id="CHEBI:30616"/>
        <dbReference type="ChEBI" id="CHEBI:37575"/>
        <dbReference type="ChEBI" id="CHEBI:58937"/>
        <dbReference type="ChEBI" id="CHEBI:456216"/>
        <dbReference type="EC" id="2.7.4.16"/>
    </reaction>
</comment>
<evidence type="ECO:0000256" key="1">
    <source>
        <dbReference type="ARBA" id="ARBA00022977"/>
    </source>
</evidence>
<evidence type="ECO:0000256" key="2">
    <source>
        <dbReference type="HAMAP-Rule" id="MF_02128"/>
    </source>
</evidence>
<dbReference type="InterPro" id="IPR036921">
    <property type="entry name" value="PurM-like_N_sf"/>
</dbReference>
<feature type="binding site" evidence="2">
    <location>
        <position position="45"/>
    </location>
    <ligand>
        <name>Mg(2+)</name>
        <dbReference type="ChEBI" id="CHEBI:18420"/>
        <label>1</label>
    </ligand>
</feature>
<feature type="binding site" evidence="2">
    <location>
        <position position="53"/>
    </location>
    <ligand>
        <name>substrate</name>
    </ligand>
</feature>
<keyword evidence="2" id="KW-0067">ATP-binding</keyword>
<comment type="caution">
    <text evidence="2">Lacks conserved residue(s) required for the propagation of feature annotation.</text>
</comment>
<dbReference type="GO" id="GO:0009030">
    <property type="term" value="F:thiamine-phosphate kinase activity"/>
    <property type="evidence" value="ECO:0007669"/>
    <property type="project" value="UniProtKB-UniRule"/>
</dbReference>
<dbReference type="InterPro" id="IPR010918">
    <property type="entry name" value="PurM-like_C_dom"/>
</dbReference>
<dbReference type="AlphaFoldDB" id="A0A7H1C264"/>
<feature type="binding site" evidence="2">
    <location>
        <position position="213"/>
    </location>
    <ligand>
        <name>Mg(2+)</name>
        <dbReference type="ChEBI" id="CHEBI:18420"/>
        <label>3</label>
    </ligand>
</feature>
<reference evidence="5 6" key="1">
    <citation type="submission" date="2020-09" db="EMBL/GenBank/DDBJ databases">
        <title>Mannheimia bovis sp.nov., isolated from a cow.</title>
        <authorList>
            <person name="Li F."/>
        </authorList>
    </citation>
    <scope>NUCLEOTIDE SEQUENCE [LARGE SCALE GENOMIC DNA]</scope>
    <source>
        <strain evidence="5 6">ZY190616</strain>
    </source>
</reference>
<feature type="binding site" evidence="2">
    <location>
        <position position="321"/>
    </location>
    <ligand>
        <name>substrate</name>
    </ligand>
</feature>
<comment type="miscellaneous">
    <text evidence="2">Reaction mechanism of ThiL seems to utilize a direct, inline transfer of the gamma-phosphate of ATP to TMP rather than a phosphorylated enzyme intermediate.</text>
</comment>
<feature type="binding site" evidence="2">
    <location>
        <position position="29"/>
    </location>
    <ligand>
        <name>Mg(2+)</name>
        <dbReference type="ChEBI" id="CHEBI:18420"/>
        <label>3</label>
    </ligand>
</feature>
<gene>
    <name evidence="2 5" type="primary">thiL</name>
    <name evidence="5" type="ORF">ICJ55_10030</name>
</gene>
<dbReference type="Proteomes" id="UP000576260">
    <property type="component" value="Chromosome"/>
</dbReference>
<dbReference type="Pfam" id="PF00586">
    <property type="entry name" value="AIRS"/>
    <property type="match status" value="1"/>
</dbReference>
<dbReference type="EMBL" id="CP061280">
    <property type="protein sequence ID" value="QNS15069.1"/>
    <property type="molecule type" value="Genomic_DNA"/>
</dbReference>
<keyword evidence="2" id="KW-0547">Nucleotide-binding</keyword>
<accession>A0A7H1C264</accession>
<comment type="similarity">
    <text evidence="2">Belongs to the thiamine-monophosphate kinase family.</text>
</comment>
<dbReference type="InterPro" id="IPR016188">
    <property type="entry name" value="PurM-like_N"/>
</dbReference>
<evidence type="ECO:0000259" key="4">
    <source>
        <dbReference type="Pfam" id="PF02769"/>
    </source>
</evidence>
<feature type="binding site" evidence="2">
    <location>
        <position position="215"/>
    </location>
    <ligand>
        <name>ATP</name>
        <dbReference type="ChEBI" id="CHEBI:30616"/>
    </ligand>
</feature>
<dbReference type="Gene3D" id="3.30.1330.10">
    <property type="entry name" value="PurM-like, N-terminal domain"/>
    <property type="match status" value="1"/>
</dbReference>
<protein>
    <recommendedName>
        <fullName evidence="2">Thiamine-monophosphate kinase</fullName>
        <shortName evidence="2">TMP kinase</shortName>
        <shortName evidence="2">Thiamine-phosphate kinase</shortName>
        <ecNumber evidence="2">2.7.4.16</ecNumber>
    </recommendedName>
</protein>